<name>A0A409W0P4_9AGAR</name>
<reference evidence="2 3" key="1">
    <citation type="journal article" date="2018" name="Evol. Lett.">
        <title>Horizontal gene cluster transfer increased hallucinogenic mushroom diversity.</title>
        <authorList>
            <person name="Reynolds H.T."/>
            <person name="Vijayakumar V."/>
            <person name="Gluck-Thaler E."/>
            <person name="Korotkin H.B."/>
            <person name="Matheny P.B."/>
            <person name="Slot J.C."/>
        </authorList>
    </citation>
    <scope>NUCLEOTIDE SEQUENCE [LARGE SCALE GENOMIC DNA]</scope>
    <source>
        <strain evidence="2 3">SRW20</strain>
    </source>
</reference>
<sequence>MYSTRLTGLLTSLTPEVQQIIVEKYLNELINLVPKEKAEEVLSAAARLQKRQDEAPKLDLRGKRKQVNTLFDELSRDAKIAFVKERSSRDELLAEVLHSLTSWLNDIWLSVYEYNVNFLLAHSCLAFVADALAQLSESSSLGGCKCSVMNLPVEFSLKDRTGKVIKRFSILGPQNMDRILLWIWRDLLVALLAKGSERDKKRIPDFLEDIETAFGVMALEWLLYGGKRRLADEDGMDDEDYYDSEEEESIFDDEPCIGEDAEEDDSEYDSDVSLDCPCNLHAPYWSPRINKERLRLKEYVEKRLMAVFKVMPTQRLYNTLLAISSETYLTSLELSSIISRIAGDTPDNLVAALDIHIGNGEASKIVSLLDSYSYLLRPRDAITLQCAVAMLEESSYHTRAVAILEKELGECLRAIYSNVRSCFSLIEEEANKKEIAEILKLKTSSSARQDRIVSWVDRVVTPNNGPIHPMAFAAMMMGLPMIPGGDDPDEGDFLNFLDLESNDSDLEDLRDEFRPNLKGIFNGWVHLGSSIKGGALILAKTYVKALEQMPWLAGSDIVTEMVNKLRERPNKNHVLEALSNLSSFAKIQRKKLRVARAEQQQRTASKAATSSQPAAPAAASASRSTSLFGDPFGTNARSSATAPAAASSSRGPSLFGSIFSSSTPRSESPPPPLEPLTPPRGSQPLPRAGTPPPPLLPVTPPRADSPPLSSPPDSPPPPLMPITPPLVGSPSHSPQPQSMPFSFGPLPTPSAAAASLPFPFSLGNAATPPPPGGLEDVD</sequence>
<feature type="compositionally biased region" description="Low complexity" evidence="1">
    <location>
        <begin position="725"/>
        <end position="762"/>
    </location>
</feature>
<feature type="compositionally biased region" description="Low complexity" evidence="1">
    <location>
        <begin position="636"/>
        <end position="653"/>
    </location>
</feature>
<dbReference type="Proteomes" id="UP000284706">
    <property type="component" value="Unassembled WGS sequence"/>
</dbReference>
<dbReference type="PANTHER" id="PTHR12460">
    <property type="entry name" value="CYCLIN-DEPENDENT KINASE INHIBITOR-RELATED PROTEIN"/>
    <property type="match status" value="1"/>
</dbReference>
<dbReference type="GO" id="GO:0031124">
    <property type="term" value="P:mRNA 3'-end processing"/>
    <property type="evidence" value="ECO:0007669"/>
    <property type="project" value="TreeGrafter"/>
</dbReference>
<comment type="caution">
    <text evidence="2">The sequence shown here is derived from an EMBL/GenBank/DDBJ whole genome shotgun (WGS) entry which is preliminary data.</text>
</comment>
<dbReference type="InParanoid" id="A0A409W0P4"/>
<dbReference type="PANTHER" id="PTHR12460:SF0">
    <property type="entry name" value="CID DOMAIN-CONTAINING PROTEIN-RELATED"/>
    <property type="match status" value="1"/>
</dbReference>
<evidence type="ECO:0000313" key="3">
    <source>
        <dbReference type="Proteomes" id="UP000284706"/>
    </source>
</evidence>
<dbReference type="EMBL" id="NHYE01005475">
    <property type="protein sequence ID" value="PPQ72058.1"/>
    <property type="molecule type" value="Genomic_DNA"/>
</dbReference>
<accession>A0A409W0P4</accession>
<feature type="compositionally biased region" description="Pro residues" evidence="1">
    <location>
        <begin position="689"/>
        <end position="724"/>
    </location>
</feature>
<feature type="compositionally biased region" description="Pro residues" evidence="1">
    <location>
        <begin position="667"/>
        <end position="678"/>
    </location>
</feature>
<keyword evidence="3" id="KW-1185">Reference proteome</keyword>
<gene>
    <name evidence="2" type="ORF">CVT26_006740</name>
</gene>
<proteinExistence type="predicted"/>
<protein>
    <submittedName>
        <fullName evidence="2">Uncharacterized protein</fullName>
    </submittedName>
</protein>
<evidence type="ECO:0000256" key="1">
    <source>
        <dbReference type="SAM" id="MobiDB-lite"/>
    </source>
</evidence>
<dbReference type="OrthoDB" id="2742205at2759"/>
<feature type="compositionally biased region" description="Low complexity" evidence="1">
    <location>
        <begin position="603"/>
        <end position="626"/>
    </location>
</feature>
<dbReference type="GO" id="GO:0000993">
    <property type="term" value="F:RNA polymerase II complex binding"/>
    <property type="evidence" value="ECO:0007669"/>
    <property type="project" value="TreeGrafter"/>
</dbReference>
<dbReference type="AlphaFoldDB" id="A0A409W0P4"/>
<evidence type="ECO:0000313" key="2">
    <source>
        <dbReference type="EMBL" id="PPQ72058.1"/>
    </source>
</evidence>
<feature type="region of interest" description="Disordered" evidence="1">
    <location>
        <begin position="593"/>
        <end position="778"/>
    </location>
</feature>
<organism evidence="2 3">
    <name type="scientific">Gymnopilus dilepis</name>
    <dbReference type="NCBI Taxonomy" id="231916"/>
    <lineage>
        <taxon>Eukaryota</taxon>
        <taxon>Fungi</taxon>
        <taxon>Dikarya</taxon>
        <taxon>Basidiomycota</taxon>
        <taxon>Agaricomycotina</taxon>
        <taxon>Agaricomycetes</taxon>
        <taxon>Agaricomycetidae</taxon>
        <taxon>Agaricales</taxon>
        <taxon>Agaricineae</taxon>
        <taxon>Hymenogastraceae</taxon>
        <taxon>Gymnopilus</taxon>
    </lineage>
</organism>